<proteinExistence type="predicted"/>
<dbReference type="EMBL" id="BARS01033023">
    <property type="protein sequence ID" value="GAG21175.1"/>
    <property type="molecule type" value="Genomic_DNA"/>
</dbReference>
<name>X0VSG3_9ZZZZ</name>
<organism evidence="2">
    <name type="scientific">marine sediment metagenome</name>
    <dbReference type="NCBI Taxonomy" id="412755"/>
    <lineage>
        <taxon>unclassified sequences</taxon>
        <taxon>metagenomes</taxon>
        <taxon>ecological metagenomes</taxon>
    </lineage>
</organism>
<feature type="non-terminal residue" evidence="2">
    <location>
        <position position="1"/>
    </location>
</feature>
<dbReference type="AlphaFoldDB" id="X0VSG3"/>
<feature type="region of interest" description="Disordered" evidence="1">
    <location>
        <begin position="1"/>
        <end position="53"/>
    </location>
</feature>
<feature type="compositionally biased region" description="Basic and acidic residues" evidence="1">
    <location>
        <begin position="30"/>
        <end position="43"/>
    </location>
</feature>
<evidence type="ECO:0000256" key="1">
    <source>
        <dbReference type="SAM" id="MobiDB-lite"/>
    </source>
</evidence>
<gene>
    <name evidence="2" type="ORF">S01H1_51187</name>
</gene>
<reference evidence="2" key="1">
    <citation type="journal article" date="2014" name="Front. Microbiol.">
        <title>High frequency of phylogenetically diverse reductive dehalogenase-homologous genes in deep subseafloor sedimentary metagenomes.</title>
        <authorList>
            <person name="Kawai M."/>
            <person name="Futagami T."/>
            <person name="Toyoda A."/>
            <person name="Takaki Y."/>
            <person name="Nishi S."/>
            <person name="Hori S."/>
            <person name="Arai W."/>
            <person name="Tsubouchi T."/>
            <person name="Morono Y."/>
            <person name="Uchiyama I."/>
            <person name="Ito T."/>
            <person name="Fujiyama A."/>
            <person name="Inagaki F."/>
            <person name="Takami H."/>
        </authorList>
    </citation>
    <scope>NUCLEOTIDE SEQUENCE</scope>
    <source>
        <strain evidence="2">Expedition CK06-06</strain>
    </source>
</reference>
<feature type="compositionally biased region" description="Basic and acidic residues" evidence="1">
    <location>
        <begin position="1"/>
        <end position="22"/>
    </location>
</feature>
<comment type="caution">
    <text evidence="2">The sequence shown here is derived from an EMBL/GenBank/DDBJ whole genome shotgun (WGS) entry which is preliminary data.</text>
</comment>
<evidence type="ECO:0000313" key="2">
    <source>
        <dbReference type="EMBL" id="GAG21175.1"/>
    </source>
</evidence>
<accession>X0VSG3</accession>
<sequence length="198" mass="22048">RKRGAERGANRPAERVAERSGERAAAGTDPRPKTQTQEKDAGTRTDSAPPARLRVEDLVFEHWKRVMGHPTAKFTRERRAKVKARLAEGYTLQQLTAAVDGCRASAHHMGRNDSGTVYDDLELICRNGGKVEGFLSARPAREVERVREEKAEQAREAEGFDLKAAEADRDRKLVEMRANAKAARDRGLREMRGEASDG</sequence>
<protein>
    <submittedName>
        <fullName evidence="2">Uncharacterized protein</fullName>
    </submittedName>
</protein>